<dbReference type="Gene3D" id="1.10.10.60">
    <property type="entry name" value="Homeodomain-like"/>
    <property type="match status" value="1"/>
</dbReference>
<evidence type="ECO:0000256" key="7">
    <source>
        <dbReference type="ARBA" id="ARBA00023242"/>
    </source>
</evidence>
<feature type="region of interest" description="Disordered" evidence="11">
    <location>
        <begin position="29"/>
        <end position="167"/>
    </location>
</feature>
<feature type="region of interest" description="Disordered" evidence="11">
    <location>
        <begin position="366"/>
        <end position="396"/>
    </location>
</feature>
<dbReference type="InterPro" id="IPR051300">
    <property type="entry name" value="HMX_Homeobox_TF"/>
</dbReference>
<dbReference type="Pfam" id="PF00046">
    <property type="entry name" value="Homeodomain"/>
    <property type="match status" value="1"/>
</dbReference>
<feature type="compositionally biased region" description="Low complexity" evidence="11">
    <location>
        <begin position="58"/>
        <end position="79"/>
    </location>
</feature>
<dbReference type="GO" id="GO:0000977">
    <property type="term" value="F:RNA polymerase II transcription regulatory region sequence-specific DNA binding"/>
    <property type="evidence" value="ECO:0007669"/>
    <property type="project" value="TreeGrafter"/>
</dbReference>
<evidence type="ECO:0000256" key="3">
    <source>
        <dbReference type="ARBA" id="ARBA00023015"/>
    </source>
</evidence>
<name>T1KUZ7_TETUR</name>
<reference evidence="13" key="2">
    <citation type="submission" date="2015-06" db="UniProtKB">
        <authorList>
            <consortium name="EnsemblMetazoa"/>
        </authorList>
    </citation>
    <scope>IDENTIFICATION</scope>
</reference>
<proteinExistence type="inferred from homology"/>
<keyword evidence="7 9" id="KW-0539">Nucleus</keyword>
<evidence type="ECO:0000256" key="11">
    <source>
        <dbReference type="SAM" id="MobiDB-lite"/>
    </source>
</evidence>
<keyword evidence="3" id="KW-0805">Transcription regulation</keyword>
<protein>
    <recommendedName>
        <fullName evidence="12">Homeobox domain-containing protein</fullName>
    </recommendedName>
</protein>
<sequence>MTTAAAMLSNSPRKTTPWYPWATSFAAAAAASSASPTSPSMIPTSQQQNQHKSEPHQSSLSNRVSSISVSNSNEPSSPVAGLTKSVDLYHNHGSPDSRTCSPESRSGKMVHHPDTPVEIDMEEGVSSDSDCESDIAGHTSFDKGKDDGSGSGQGINSGPNRRKKKTRTVFTRSQVFQLESTFDIKRYLSSSERAGLAASLHLTETQVKIWFQNRRNKWKRQVAAELEAHSMAQAAAQRIRAVPILYHPGPPTTNHLHHPHVPSVESSLGSSGPPPHPPPPGATAGLCTVPTSPGTLTITNGHSGDSSAAAAASLQAALSTYYYHSASGLNHHASNSVAAAAAAAAFISSSTSSSVNSNISSVSNGAGNGNNSGNNGLGTNSGNGNNSNIGTSSSGGSTGSIVSVTSSLRPATLPSLV</sequence>
<evidence type="ECO:0000256" key="2">
    <source>
        <dbReference type="ARBA" id="ARBA00022473"/>
    </source>
</evidence>
<dbReference type="PANTHER" id="PTHR46110">
    <property type="entry name" value="HOMEOBOX PROTEIN HMX"/>
    <property type="match status" value="1"/>
</dbReference>
<dbReference type="EnsemblMetazoa" id="tetur22g01850.1">
    <property type="protein sequence ID" value="tetur22g01850.1"/>
    <property type="gene ID" value="tetur22g01850"/>
</dbReference>
<comment type="similarity">
    <text evidence="8">Belongs to the HMX homeobox family.</text>
</comment>
<dbReference type="InterPro" id="IPR017970">
    <property type="entry name" value="Homeobox_CS"/>
</dbReference>
<evidence type="ECO:0000313" key="14">
    <source>
        <dbReference type="Proteomes" id="UP000015104"/>
    </source>
</evidence>
<keyword evidence="4 9" id="KW-0238">DNA-binding</keyword>
<feature type="compositionally biased region" description="Low complexity" evidence="11">
    <location>
        <begin position="29"/>
        <end position="45"/>
    </location>
</feature>
<feature type="region of interest" description="Disordered" evidence="11">
    <location>
        <begin position="250"/>
        <end position="306"/>
    </location>
</feature>
<evidence type="ECO:0000256" key="4">
    <source>
        <dbReference type="ARBA" id="ARBA00023125"/>
    </source>
</evidence>
<dbReference type="InterPro" id="IPR001356">
    <property type="entry name" value="HD"/>
</dbReference>
<evidence type="ECO:0000313" key="13">
    <source>
        <dbReference type="EnsemblMetazoa" id="tetur22g01850.1"/>
    </source>
</evidence>
<feature type="compositionally biased region" description="Low complexity" evidence="11">
    <location>
        <begin position="262"/>
        <end position="271"/>
    </location>
</feature>
<feature type="domain" description="Homeobox" evidence="12">
    <location>
        <begin position="161"/>
        <end position="221"/>
    </location>
</feature>
<evidence type="ECO:0000256" key="9">
    <source>
        <dbReference type="PROSITE-ProRule" id="PRU00108"/>
    </source>
</evidence>
<evidence type="ECO:0000256" key="8">
    <source>
        <dbReference type="ARBA" id="ARBA00038165"/>
    </source>
</evidence>
<dbReference type="STRING" id="32264.T1KUZ7"/>
<reference evidence="14" key="1">
    <citation type="submission" date="2011-08" db="EMBL/GenBank/DDBJ databases">
        <authorList>
            <person name="Rombauts S."/>
        </authorList>
    </citation>
    <scope>NUCLEOTIDE SEQUENCE</scope>
    <source>
        <strain evidence="14">London</strain>
    </source>
</reference>
<keyword evidence="14" id="KW-1185">Reference proteome</keyword>
<evidence type="ECO:0000256" key="1">
    <source>
        <dbReference type="ARBA" id="ARBA00004123"/>
    </source>
</evidence>
<accession>T1KUZ7</accession>
<feature type="compositionally biased region" description="Acidic residues" evidence="11">
    <location>
        <begin position="117"/>
        <end position="133"/>
    </location>
</feature>
<evidence type="ECO:0000256" key="10">
    <source>
        <dbReference type="RuleBase" id="RU000682"/>
    </source>
</evidence>
<keyword evidence="5 9" id="KW-0371">Homeobox</keyword>
<dbReference type="GO" id="GO:0000981">
    <property type="term" value="F:DNA-binding transcription factor activity, RNA polymerase II-specific"/>
    <property type="evidence" value="ECO:0007669"/>
    <property type="project" value="InterPro"/>
</dbReference>
<dbReference type="InterPro" id="IPR020479">
    <property type="entry name" value="HD_metazoa"/>
</dbReference>
<dbReference type="SUPFAM" id="SSF46689">
    <property type="entry name" value="Homeodomain-like"/>
    <property type="match status" value="1"/>
</dbReference>
<organism evidence="13 14">
    <name type="scientific">Tetranychus urticae</name>
    <name type="common">Two-spotted spider mite</name>
    <dbReference type="NCBI Taxonomy" id="32264"/>
    <lineage>
        <taxon>Eukaryota</taxon>
        <taxon>Metazoa</taxon>
        <taxon>Ecdysozoa</taxon>
        <taxon>Arthropoda</taxon>
        <taxon>Chelicerata</taxon>
        <taxon>Arachnida</taxon>
        <taxon>Acari</taxon>
        <taxon>Acariformes</taxon>
        <taxon>Trombidiformes</taxon>
        <taxon>Prostigmata</taxon>
        <taxon>Eleutherengona</taxon>
        <taxon>Raphignathae</taxon>
        <taxon>Tetranychoidea</taxon>
        <taxon>Tetranychidae</taxon>
        <taxon>Tetranychus</taxon>
    </lineage>
</organism>
<feature type="compositionally biased region" description="Low complexity" evidence="11">
    <location>
        <begin position="382"/>
        <end position="396"/>
    </location>
</feature>
<feature type="DNA-binding region" description="Homeobox" evidence="9">
    <location>
        <begin position="163"/>
        <end position="222"/>
    </location>
</feature>
<dbReference type="HOGENOM" id="CLU_659428_0_0_1"/>
<dbReference type="InterPro" id="IPR009057">
    <property type="entry name" value="Homeodomain-like_sf"/>
</dbReference>
<dbReference type="FunFam" id="1.10.10.60:FF:000053">
    <property type="entry name" value="H6 family homeobox 2"/>
    <property type="match status" value="1"/>
</dbReference>
<feature type="compositionally biased region" description="Polar residues" evidence="11">
    <location>
        <begin position="289"/>
        <end position="305"/>
    </location>
</feature>
<dbReference type="PROSITE" id="PS00027">
    <property type="entry name" value="HOMEOBOX_1"/>
    <property type="match status" value="1"/>
</dbReference>
<comment type="subcellular location">
    <subcellularLocation>
        <location evidence="1 9 10">Nucleus</location>
    </subcellularLocation>
</comment>
<dbReference type="EMBL" id="CAEY01000587">
    <property type="status" value="NOT_ANNOTATED_CDS"/>
    <property type="molecule type" value="Genomic_DNA"/>
</dbReference>
<dbReference type="PRINTS" id="PR00024">
    <property type="entry name" value="HOMEOBOX"/>
</dbReference>
<evidence type="ECO:0000259" key="12">
    <source>
        <dbReference type="PROSITE" id="PS50071"/>
    </source>
</evidence>
<keyword evidence="2" id="KW-0217">Developmental protein</keyword>
<feature type="compositionally biased region" description="Gly residues" evidence="11">
    <location>
        <begin position="366"/>
        <end position="381"/>
    </location>
</feature>
<dbReference type="CDD" id="cd00086">
    <property type="entry name" value="homeodomain"/>
    <property type="match status" value="1"/>
</dbReference>
<dbReference type="SMART" id="SM00389">
    <property type="entry name" value="HOX"/>
    <property type="match status" value="1"/>
</dbReference>
<dbReference type="GO" id="GO:0005634">
    <property type="term" value="C:nucleus"/>
    <property type="evidence" value="ECO:0007669"/>
    <property type="project" value="UniProtKB-SubCell"/>
</dbReference>
<feature type="compositionally biased region" description="Pro residues" evidence="11">
    <location>
        <begin position="272"/>
        <end position="281"/>
    </location>
</feature>
<dbReference type="PANTHER" id="PTHR46110:SF3">
    <property type="entry name" value="HOMEOBOX PROTEIN HMX"/>
    <property type="match status" value="1"/>
</dbReference>
<evidence type="ECO:0000256" key="5">
    <source>
        <dbReference type="ARBA" id="ARBA00023155"/>
    </source>
</evidence>
<dbReference type="EMBL" id="CAEY01000586">
    <property type="status" value="NOT_ANNOTATED_CDS"/>
    <property type="molecule type" value="Genomic_DNA"/>
</dbReference>
<dbReference type="PROSITE" id="PS50071">
    <property type="entry name" value="HOMEOBOX_2"/>
    <property type="match status" value="1"/>
</dbReference>
<keyword evidence="6" id="KW-0804">Transcription</keyword>
<evidence type="ECO:0000256" key="6">
    <source>
        <dbReference type="ARBA" id="ARBA00023163"/>
    </source>
</evidence>
<dbReference type="Proteomes" id="UP000015104">
    <property type="component" value="Unassembled WGS sequence"/>
</dbReference>
<dbReference type="eggNOG" id="KOG0485">
    <property type="taxonomic scope" value="Eukaryota"/>
</dbReference>
<dbReference type="AlphaFoldDB" id="T1KUZ7"/>